<feature type="compositionally biased region" description="Basic and acidic residues" evidence="1">
    <location>
        <begin position="20"/>
        <end position="39"/>
    </location>
</feature>
<dbReference type="InterPro" id="IPR010221">
    <property type="entry name" value="VCBS_dom"/>
</dbReference>
<feature type="domain" description="Cadherin" evidence="2">
    <location>
        <begin position="294"/>
        <end position="387"/>
    </location>
</feature>
<dbReference type="OrthoDB" id="9813456at2"/>
<dbReference type="Gene3D" id="2.60.40.10">
    <property type="entry name" value="Immunoglobulins"/>
    <property type="match status" value="24"/>
</dbReference>
<feature type="compositionally biased region" description="Low complexity" evidence="1">
    <location>
        <begin position="2750"/>
        <end position="2764"/>
    </location>
</feature>
<feature type="compositionally biased region" description="Low complexity" evidence="1">
    <location>
        <begin position="3398"/>
        <end position="3407"/>
    </location>
</feature>
<protein>
    <recommendedName>
        <fullName evidence="2">Cadherin domain-containing protein</fullName>
    </recommendedName>
</protein>
<evidence type="ECO:0000313" key="4">
    <source>
        <dbReference type="Proteomes" id="UP000375525"/>
    </source>
</evidence>
<dbReference type="GO" id="GO:0016020">
    <property type="term" value="C:membrane"/>
    <property type="evidence" value="ECO:0007669"/>
    <property type="project" value="InterPro"/>
</dbReference>
<name>A0A5E7JY74_PSEFL</name>
<proteinExistence type="predicted"/>
<feature type="compositionally biased region" description="Gly residues" evidence="1">
    <location>
        <begin position="2297"/>
        <end position="2306"/>
    </location>
</feature>
<dbReference type="InterPro" id="IPR002126">
    <property type="entry name" value="Cadherin-like_dom"/>
</dbReference>
<feature type="region of interest" description="Disordered" evidence="1">
    <location>
        <begin position="1"/>
        <end position="71"/>
    </location>
</feature>
<dbReference type="Pfam" id="PF17963">
    <property type="entry name" value="Big_9"/>
    <property type="match status" value="8"/>
</dbReference>
<dbReference type="Pfam" id="PF17803">
    <property type="entry name" value="Cadherin_4"/>
    <property type="match status" value="14"/>
</dbReference>
<dbReference type="NCBIfam" id="TIGR01965">
    <property type="entry name" value="VCBS_repeat"/>
    <property type="match status" value="30"/>
</dbReference>
<feature type="region of interest" description="Disordered" evidence="1">
    <location>
        <begin position="2735"/>
        <end position="2764"/>
    </location>
</feature>
<dbReference type="SMART" id="SM00112">
    <property type="entry name" value="CA"/>
    <property type="match status" value="4"/>
</dbReference>
<dbReference type="EMBL" id="CABVIH010000010">
    <property type="protein sequence ID" value="VVO92824.1"/>
    <property type="molecule type" value="Genomic_DNA"/>
</dbReference>
<dbReference type="PROSITE" id="PS50268">
    <property type="entry name" value="CADHERIN_2"/>
    <property type="match status" value="3"/>
</dbReference>
<dbReference type="SMART" id="SM00736">
    <property type="entry name" value="CADG"/>
    <property type="match status" value="1"/>
</dbReference>
<dbReference type="InterPro" id="IPR013783">
    <property type="entry name" value="Ig-like_fold"/>
</dbReference>
<organism evidence="3 4">
    <name type="scientific">Pseudomonas fluorescens</name>
    <dbReference type="NCBI Taxonomy" id="294"/>
    <lineage>
        <taxon>Bacteria</taxon>
        <taxon>Pseudomonadati</taxon>
        <taxon>Pseudomonadota</taxon>
        <taxon>Gammaproteobacteria</taxon>
        <taxon>Pseudomonadales</taxon>
        <taxon>Pseudomonadaceae</taxon>
        <taxon>Pseudomonas</taxon>
    </lineage>
</organism>
<evidence type="ECO:0000313" key="3">
    <source>
        <dbReference type="EMBL" id="VVO92824.1"/>
    </source>
</evidence>
<dbReference type="GO" id="GO:0007156">
    <property type="term" value="P:homophilic cell adhesion via plasma membrane adhesion molecules"/>
    <property type="evidence" value="ECO:0007669"/>
    <property type="project" value="InterPro"/>
</dbReference>
<accession>A0A5E7JY74</accession>
<evidence type="ECO:0000259" key="2">
    <source>
        <dbReference type="PROSITE" id="PS50268"/>
    </source>
</evidence>
<dbReference type="InterPro" id="IPR006644">
    <property type="entry name" value="Cadg"/>
</dbReference>
<gene>
    <name evidence="3" type="ORF">PS880_02399</name>
</gene>
<dbReference type="RefSeq" id="WP_150779897.1">
    <property type="nucleotide sequence ID" value="NZ_CABVIH010000010.1"/>
</dbReference>
<reference evidence="3 4" key="1">
    <citation type="submission" date="2019-09" db="EMBL/GenBank/DDBJ databases">
        <authorList>
            <person name="Chandra G."/>
            <person name="Truman W A."/>
        </authorList>
    </citation>
    <scope>NUCLEOTIDE SEQUENCE [LARGE SCALE GENOMIC DNA]</scope>
    <source>
        <strain evidence="3">PS880</strain>
    </source>
</reference>
<feature type="domain" description="Cadherin" evidence="2">
    <location>
        <begin position="1540"/>
        <end position="1648"/>
    </location>
</feature>
<dbReference type="CDD" id="cd11304">
    <property type="entry name" value="Cadherin_repeat"/>
    <property type="match status" value="1"/>
</dbReference>
<evidence type="ECO:0000256" key="1">
    <source>
        <dbReference type="SAM" id="MobiDB-lite"/>
    </source>
</evidence>
<dbReference type="PANTHER" id="PTHR14139">
    <property type="entry name" value="CALSYNTENIN"/>
    <property type="match status" value="1"/>
</dbReference>
<feature type="region of interest" description="Disordered" evidence="1">
    <location>
        <begin position="3375"/>
        <end position="3452"/>
    </location>
</feature>
<dbReference type="InterPro" id="IPR040853">
    <property type="entry name" value="RapA2_cadherin-like"/>
</dbReference>
<dbReference type="PANTHER" id="PTHR14139:SF2">
    <property type="entry name" value="CALSYNTENIN-1"/>
    <property type="match status" value="1"/>
</dbReference>
<feature type="domain" description="Cadherin" evidence="2">
    <location>
        <begin position="910"/>
        <end position="1024"/>
    </location>
</feature>
<sequence length="3452" mass="357936">MANYEDGSTSGVRPGMSPEEAARRLRAHEQPLGKQDTSDVKSPLGWTEDKQGETLPGEQPHAVGASEQSPARALMDSIAEQALPVPGLVPVIAAPASGPSGFAAESGYISRPDFGDAARAAAFVAADLNSTALQAAELAPVGGGASAPRALHAQDESINSASNIDSSTPLLATGDLAGSVIEDTEQQVSGHLSASGGEGGVAVQWQALAPEGVYGRLEVEPDGTWRYTPNITSPAFQGLNEGQHVIEEFLVRASSGHQAPVELLIRIELQGTNDQPEITEASVLTGSHREDRQTLVSGQLQARDADQDAQLHWQVDTVHGQYGELTLDAATGQWQYHLDNDRGTTQALAEGEVATEYFLARVVDEYGATSTARLTITIIGLNDDPVIGRVDALQATQEGGIIQGRIPATDVDTLDQLSFSTTADVPGFLLAADGSYRFDPGNTAYRYLAEGETQQLIIAVTVSDGHGGTATQNLVINITGTNDLPVLNTLVARTATEGDALMTGQLNATDVDNGHTLTYGTAAEVDGFTLNPDGSYSFDPAHSTYQSLPAGVQQTLVIPLTVTDEHGGSATQNLLIVVTGTNQGAVISGVVSGAVTDENISSGTDLLETSGQLTISDPDSGESRFSPHSDSDALTGQYGVLTINATGAWHYAADSKQAAVRRLGQGETLTEHFTITSVDGTQQIIDITLTGTNDLPVMNMMAITASEGDIAITGQVIATDIDTSDVLTYSTTATLDGFSIDPDGTYHFDPSDPAYQSLIAGETQTLSILLTVTDNHGGTATQILTITLTGSNQGAVIAGVDNGAVTEDQVTSDGHWLETGGQLSITDPDQSQSVFVEHSGAGVISGSYGLLTIDAAGAWHYAADNDQAAVQQLGQGDTLADHFIITSVDGTRHSIDITLSGTNDVPVISQSSITTGAIAEDATSNTVGGALVASDVDIGSQLSWSLVSAYGVYGTLSIDEASGQWIYTLDNSRPATQGLAEGQPVSERFSVLVTDEHGASARQDVVISVRGSNDNPLLLNVPQLSVIEGGAVEHGQLNATDVDTGDTLNFSTSAQVPGFTLSEEGAWSFDPANSAYQSLLAGETQTLNIPLTVTDNHGGTATKILIITLTGTNQGAVIAGVDAGSVMEDTTSPSTHLLETVGQLTITDTDSGQAVFTDHSGTEALTGSYGSLSIDASGAWHYSADNTQAAVQQLGQGATLTDHFTITSVDGTQHTVTVTLNGTNDVPVLNAISARNAVEDGDILTGQLTATDIDTGDTLSYSTTLVTAGFTLNANGSYSFNPGDAAYQHLAEGVQQVLTIPVTVTDSKGATATQNLVITITGTNDLPVMSVLTPRTATEGGVAITGKAVATDIDTGDTLTYSSNATVDGFSIDPDGTYRFDPSNPAYQSLNAGAKQTLNIPLTVTDNHGGTATQILTITLTGTNQGAVIAGVDNGSVTEDQTATGNLETGGQLTISDVDKGQAVFTPRSGASALAGKYGSLTIDASGAWHYSAANNQTAVQKLSEGATVTDTFTVQSVDGTTHQITVTLLGTNDAPKIGPSSVIIGAVTEDAAVPTATGKLVASDVDTDARLSWSLTSTEGNYGTLALDAASGTWTYTLDISRAVTQALAAGQKVHESFTAIVTDNHGASAQQTVDIVITGTNDLPVISGSSTGAVTEDDPQSVVSGTLTHADLDTGDSFNWSLVNGTGTYGTLSFDTATGTWNYRLDNSRAATQTLAVGEHHTESFTVRGTDGSGTPVNQVISIEVNGSNDNPIIGGAHQGSVVEDRTLTASGALSFSDIDTGDKLGTWQVLTPQGLYGALSIDQNGHWTYRLDPARSQSIKAGDTPQDSFIVRVTDNHGGYADQQVTLQVTGTNDGPAIDPNSPALTGDVTEDQIGATTAQGTIASGDTDINDNLVWSVDGYSGQSVGNYGTLTLDQNGHWTYTLDHAKADRLAEGTTVVDRFVVNITDAAGERSTATIQVQVHGTNDGPHIGGTSSGEVTEDIATRVSGQLLPGDVDSGDTASWAVVGDPHGQLGTLSLNAQGVWTYQLDTGSAIGDALGQGASATETFRVQVTDSHGVTDFKDITITVRGHNDAPIISGVDSGDVSEDQKSSVTGRLCVDDVDSGDQPSFEQSQYAGTYGQFSLNTDGQWTYQLFDSQAYVQALAEGQTATETFTITAIDQNGGVTYRPVTITVHGTNDAPLISGVATGVVFEYVSKTATGRLVGQDPDQLDTDTWTLSDGQGKYGTLQLDPHGQWTYTLDINDTDTKALQPGDQVTDSFRVQLTDNHGASVECFVNVTVVGTQAPNAPPEQGTGGDGGGGETPPQTLPSVSVNVTEDVSLVRSGQLTGVSPIGSPVTWQVTPVNGTFGVLTLGANGEWIYSLHNDAAQVQALNLGQSVQEYFNVRGVDTSGNTVQTQFTVTINGTNDTPHIVGVDQGTTIEDKQLTASGSLAVQNLNTGDSATWSVQEGKAQVGDFSIDNNGDWTYHLDNAKAQYLNVGESVVERFMVNVIDNHNATSSREVVVTVYGTADGPMIPSVTEGIAEPGAKEVLTGKIPVLDPDISATFSFSLVSSAHGQVGTLSIDPDGKWRYQLDQSAANTALKSLAAGQQLIDTFTVQVRDSNGHMALEQIRLVVSGINDAPVINGATTGSVTDKSILQTSGKLVASDPDAGDVATINPQSVDSAHGHFEVTSDGAWVYTLNGVDPVVKALNAGDSLTETFHVTAVDGSGVSVGKDVVITIRGSNDLPVVGGDVRGSTTEDATPGTQGQLTTTDIDTGDTTQWTGMNTAGAYGRFEMSADGTWSYLLNGNSAQVQALKEGQVVSETFIAHGRDQHGGEVTQVITIDVHGTNDAAIITGQRTGDLTEDQGVTTGQLVVSGQIRLADVDTGEGILTAQTVQGAYGTLELRSDGTWRYSADNAQDAIQHLGQGATLTDNVSLTSADGTPYQISVMVHGTNDVPVLSVLTVLNAVEEGAKIIGQLFGTDTDTGDSLIYSSTSSVAGFSLNADGSYSFDPSDAAYQHLAEGAQQVLTIPVTVTDSQGATASQNLVITITGSNDLPVMSVLTAINATEDGAIITGHATATDVDTGDLLTYSSDTMVDGFSIDPDGTYRFDPGHGTYQNLMAGETRTLSIGLTASDNHGGSATQILSITLIGTNDVPVLSAITAQDAVEEGAKVTGQLLGTDADTGDTLIYSSTSSVAGFTLNADGSYSFDPSDAAYRHLAEGTTQVLTIPITVTDSQGATATQDLLINLTGTNQEAVIAGVDTGNVQKEGFTESSHLLETSGQLTISDPDDNEASLVAHNGADALVGTYGSLAIDANGAWYYSADNNQVAVQQLTDGEQLADSFTVSSIDGTTHNVTITVTAQPSPVDVYLQFTQTNTDHLAAEYEGQSESPTVEGYLQLGGVDPAHLSQPDPMQSPDSQPPPDSPLHPGAATPEPADSGYHDSGLADAPSMPIPDHDPQHYG</sequence>
<dbReference type="Proteomes" id="UP000375525">
    <property type="component" value="Unassembled WGS sequence"/>
</dbReference>
<dbReference type="GO" id="GO:0005509">
    <property type="term" value="F:calcium ion binding"/>
    <property type="evidence" value="ECO:0007669"/>
    <property type="project" value="InterPro"/>
</dbReference>
<feature type="compositionally biased region" description="Polar residues" evidence="1">
    <location>
        <begin position="1"/>
        <end position="11"/>
    </location>
</feature>
<feature type="region of interest" description="Disordered" evidence="1">
    <location>
        <begin position="2287"/>
        <end position="2312"/>
    </location>
</feature>